<dbReference type="Gene3D" id="3.10.100.10">
    <property type="entry name" value="Mannose-Binding Protein A, subunit A"/>
    <property type="match status" value="1"/>
</dbReference>
<dbReference type="SMART" id="SM00034">
    <property type="entry name" value="CLECT"/>
    <property type="match status" value="1"/>
</dbReference>
<dbReference type="PROSITE" id="PS50041">
    <property type="entry name" value="C_TYPE_LECTIN_2"/>
    <property type="match status" value="1"/>
</dbReference>
<dbReference type="AlphaFoldDB" id="A0A9X3IXA4"/>
<evidence type="ECO:0000313" key="5">
    <source>
        <dbReference type="EMBL" id="MCY1006344.1"/>
    </source>
</evidence>
<dbReference type="Pfam" id="PF11617">
    <property type="entry name" value="Cu-binding_MopE"/>
    <property type="match status" value="1"/>
</dbReference>
<evidence type="ECO:0000313" key="6">
    <source>
        <dbReference type="Proteomes" id="UP001150924"/>
    </source>
</evidence>
<evidence type="ECO:0000256" key="2">
    <source>
        <dbReference type="SAM" id="MobiDB-lite"/>
    </source>
</evidence>
<dbReference type="EMBL" id="JAPNKE010000002">
    <property type="protein sequence ID" value="MCY1006344.1"/>
    <property type="molecule type" value="Genomic_DNA"/>
</dbReference>
<feature type="signal peptide" evidence="3">
    <location>
        <begin position="1"/>
        <end position="24"/>
    </location>
</feature>
<dbReference type="PROSITE" id="PS00615">
    <property type="entry name" value="C_TYPE_LECTIN_1"/>
    <property type="match status" value="1"/>
</dbReference>
<reference evidence="5" key="1">
    <citation type="submission" date="2022-11" db="EMBL/GenBank/DDBJ databases">
        <title>Minimal conservation of predation-associated metabolite biosynthetic gene clusters underscores biosynthetic potential of Myxococcota including descriptions for ten novel species: Archangium lansinium sp. nov., Myxococcus landrumus sp. nov., Nannocystis bai.</title>
        <authorList>
            <person name="Ahearne A."/>
            <person name="Stevens C."/>
            <person name="Phillips K."/>
        </authorList>
    </citation>
    <scope>NUCLEOTIDE SEQUENCE</scope>
    <source>
        <strain evidence="5">Na p29</strain>
    </source>
</reference>
<dbReference type="PROSITE" id="PS51257">
    <property type="entry name" value="PROKAR_LIPOPROTEIN"/>
    <property type="match status" value="1"/>
</dbReference>
<name>A0A9X3IXA4_9BACT</name>
<dbReference type="InterPro" id="IPR016186">
    <property type="entry name" value="C-type_lectin-like/link_sf"/>
</dbReference>
<dbReference type="PANTHER" id="PTHR22803">
    <property type="entry name" value="MANNOSE, PHOSPHOLIPASE, LECTIN RECEPTOR RELATED"/>
    <property type="match status" value="1"/>
</dbReference>
<dbReference type="InterPro" id="IPR016187">
    <property type="entry name" value="CTDL_fold"/>
</dbReference>
<dbReference type="InterPro" id="IPR021655">
    <property type="entry name" value="Put_metal-bd"/>
</dbReference>
<feature type="domain" description="C-type lectin" evidence="4">
    <location>
        <begin position="157"/>
        <end position="295"/>
    </location>
</feature>
<evidence type="ECO:0000256" key="1">
    <source>
        <dbReference type="ARBA" id="ARBA00023157"/>
    </source>
</evidence>
<evidence type="ECO:0000259" key="4">
    <source>
        <dbReference type="PROSITE" id="PS50041"/>
    </source>
</evidence>
<sequence length="310" mass="32989">MWSPRHGGVTRTLLLAVAPTLPLAAGCFVDVPPALSGGASTEGDDPGEGTGTSTTTATTGDVHDDTDESSKGCPTTAPPGKWYLDQDGDDWGVEPAQIACDKPPGTSAERGDCDDQDPERFPGSLEVCDGEDDDCDEIVDEFSPVNHECHGCALAERDGAPHWFCKVDAIDWVAARAACSALGWTVDLLSIHGEADDLWARAQVEALYEGGDPLGTFWIGLRRADPHWTGCEADPTQWEWSDGSPVDYSAWSMGQPDSASCDPMCEPVDALDEACPRENCGQMFYMLGGWNDRACFSPGVGYACRAAPPP</sequence>
<proteinExistence type="predicted"/>
<protein>
    <submittedName>
        <fullName evidence="5">C-type lectin domain-containing protein</fullName>
    </submittedName>
</protein>
<feature type="compositionally biased region" description="Low complexity" evidence="2">
    <location>
        <begin position="51"/>
        <end position="60"/>
    </location>
</feature>
<feature type="region of interest" description="Disordered" evidence="2">
    <location>
        <begin position="37"/>
        <end position="80"/>
    </location>
</feature>
<keyword evidence="6" id="KW-1185">Reference proteome</keyword>
<dbReference type="RefSeq" id="WP_267768489.1">
    <property type="nucleotide sequence ID" value="NZ_JAPNKE010000002.1"/>
</dbReference>
<keyword evidence="3" id="KW-0732">Signal</keyword>
<dbReference type="InterPro" id="IPR018378">
    <property type="entry name" value="C-type_lectin_CS"/>
</dbReference>
<keyword evidence="1" id="KW-1015">Disulfide bond</keyword>
<gene>
    <name evidence="5" type="ORF">OV079_12385</name>
</gene>
<feature type="chain" id="PRO_5040778229" evidence="3">
    <location>
        <begin position="25"/>
        <end position="310"/>
    </location>
</feature>
<comment type="caution">
    <text evidence="5">The sequence shown here is derived from an EMBL/GenBank/DDBJ whole genome shotgun (WGS) entry which is preliminary data.</text>
</comment>
<dbReference type="InterPro" id="IPR050111">
    <property type="entry name" value="C-type_lectin/snaclec_domain"/>
</dbReference>
<dbReference type="CDD" id="cd00037">
    <property type="entry name" value="CLECT"/>
    <property type="match status" value="1"/>
</dbReference>
<dbReference type="Proteomes" id="UP001150924">
    <property type="component" value="Unassembled WGS sequence"/>
</dbReference>
<feature type="region of interest" description="Disordered" evidence="2">
    <location>
        <begin position="95"/>
        <end position="118"/>
    </location>
</feature>
<organism evidence="5 6">
    <name type="scientific">Nannocystis pusilla</name>
    <dbReference type="NCBI Taxonomy" id="889268"/>
    <lineage>
        <taxon>Bacteria</taxon>
        <taxon>Pseudomonadati</taxon>
        <taxon>Myxococcota</taxon>
        <taxon>Polyangia</taxon>
        <taxon>Nannocystales</taxon>
        <taxon>Nannocystaceae</taxon>
        <taxon>Nannocystis</taxon>
    </lineage>
</organism>
<evidence type="ECO:0000256" key="3">
    <source>
        <dbReference type="SAM" id="SignalP"/>
    </source>
</evidence>
<dbReference type="InterPro" id="IPR001304">
    <property type="entry name" value="C-type_lectin-like"/>
</dbReference>
<dbReference type="SUPFAM" id="SSF56436">
    <property type="entry name" value="C-type lectin-like"/>
    <property type="match status" value="1"/>
</dbReference>
<accession>A0A9X3IXA4</accession>